<reference evidence="4 5" key="1">
    <citation type="submission" date="2019-08" db="EMBL/GenBank/DDBJ databases">
        <title>Pelomicrobium methylotrophicum gen. nov., sp. nov. a moderately thermophilic, facultatively anaerobic, lithoautotrophic and methylotrophic bacterium isolated from a terrestrial mud volcano.</title>
        <authorList>
            <person name="Slobodkina G.B."/>
            <person name="Merkel A.Y."/>
            <person name="Slobodkin A.I."/>
        </authorList>
    </citation>
    <scope>NUCLEOTIDE SEQUENCE [LARGE SCALE GENOMIC DNA]</scope>
    <source>
        <strain evidence="4 5">SM250</strain>
    </source>
</reference>
<evidence type="ECO:0000259" key="3">
    <source>
        <dbReference type="PROSITE" id="PS51352"/>
    </source>
</evidence>
<dbReference type="PANTHER" id="PTHR42852:SF17">
    <property type="entry name" value="THIOREDOXIN-LIKE PROTEIN HI_1115"/>
    <property type="match status" value="1"/>
</dbReference>
<keyword evidence="5" id="KW-1185">Reference proteome</keyword>
<sequence>MRKTLQWLLLLLLALPPAAGSVAARQLKPHVGETPSLALPDLNGRLHRLEDYRGQVVLVNFWATWCPPCRAEMPSMQRLQDKLAGQPFTILAVDMGESEHQVKEFLKEVPVSFTILMDKDGTALRAWKVRAFPTSFVVDAEGRIRYSLFGAKEWDDPDALEKVGALVKAASSRRAGREAAR</sequence>
<proteinExistence type="predicted"/>
<evidence type="ECO:0000256" key="2">
    <source>
        <dbReference type="SAM" id="SignalP"/>
    </source>
</evidence>
<dbReference type="CDD" id="cd02966">
    <property type="entry name" value="TlpA_like_family"/>
    <property type="match status" value="1"/>
</dbReference>
<dbReference type="OrthoDB" id="5296256at2"/>
<evidence type="ECO:0000256" key="1">
    <source>
        <dbReference type="ARBA" id="ARBA00023284"/>
    </source>
</evidence>
<dbReference type="PROSITE" id="PS00194">
    <property type="entry name" value="THIOREDOXIN_1"/>
    <property type="match status" value="1"/>
</dbReference>
<feature type="chain" id="PRO_5022678898" evidence="2">
    <location>
        <begin position="24"/>
        <end position="181"/>
    </location>
</feature>
<dbReference type="InterPro" id="IPR017937">
    <property type="entry name" value="Thioredoxin_CS"/>
</dbReference>
<dbReference type="AlphaFoldDB" id="A0A5C7EUD7"/>
<keyword evidence="1" id="KW-0676">Redox-active center</keyword>
<dbReference type="PROSITE" id="PS51352">
    <property type="entry name" value="THIOREDOXIN_2"/>
    <property type="match status" value="1"/>
</dbReference>
<dbReference type="Gene3D" id="3.40.30.10">
    <property type="entry name" value="Glutaredoxin"/>
    <property type="match status" value="1"/>
</dbReference>
<dbReference type="InParanoid" id="A0A5C7EUD7"/>
<keyword evidence="2" id="KW-0732">Signal</keyword>
<dbReference type="RefSeq" id="WP_147799228.1">
    <property type="nucleotide sequence ID" value="NZ_VPFL01000006.1"/>
</dbReference>
<dbReference type="PANTHER" id="PTHR42852">
    <property type="entry name" value="THIOL:DISULFIDE INTERCHANGE PROTEIN DSBE"/>
    <property type="match status" value="1"/>
</dbReference>
<feature type="domain" description="Thioredoxin" evidence="3">
    <location>
        <begin position="28"/>
        <end position="168"/>
    </location>
</feature>
<dbReference type="InterPro" id="IPR013766">
    <property type="entry name" value="Thioredoxin_domain"/>
</dbReference>
<dbReference type="Proteomes" id="UP000321201">
    <property type="component" value="Unassembled WGS sequence"/>
</dbReference>
<protein>
    <submittedName>
        <fullName evidence="4">TlpA family protein disulfide reductase</fullName>
    </submittedName>
</protein>
<dbReference type="InterPro" id="IPR000866">
    <property type="entry name" value="AhpC/TSA"/>
</dbReference>
<dbReference type="GO" id="GO:0015036">
    <property type="term" value="F:disulfide oxidoreductase activity"/>
    <property type="evidence" value="ECO:0007669"/>
    <property type="project" value="UniProtKB-ARBA"/>
</dbReference>
<evidence type="ECO:0000313" key="4">
    <source>
        <dbReference type="EMBL" id="TXF12360.1"/>
    </source>
</evidence>
<dbReference type="InterPro" id="IPR036249">
    <property type="entry name" value="Thioredoxin-like_sf"/>
</dbReference>
<comment type="caution">
    <text evidence="4">The sequence shown here is derived from an EMBL/GenBank/DDBJ whole genome shotgun (WGS) entry which is preliminary data.</text>
</comment>
<feature type="signal peptide" evidence="2">
    <location>
        <begin position="1"/>
        <end position="23"/>
    </location>
</feature>
<dbReference type="Pfam" id="PF00578">
    <property type="entry name" value="AhpC-TSA"/>
    <property type="match status" value="1"/>
</dbReference>
<dbReference type="InterPro" id="IPR050553">
    <property type="entry name" value="Thioredoxin_ResA/DsbE_sf"/>
</dbReference>
<gene>
    <name evidence="4" type="ORF">FR698_05730</name>
</gene>
<name>A0A5C7EUD7_9PROT</name>
<dbReference type="SUPFAM" id="SSF52833">
    <property type="entry name" value="Thioredoxin-like"/>
    <property type="match status" value="1"/>
</dbReference>
<dbReference type="EMBL" id="VPFL01000006">
    <property type="protein sequence ID" value="TXF12360.1"/>
    <property type="molecule type" value="Genomic_DNA"/>
</dbReference>
<accession>A0A5C7EUD7</accession>
<organism evidence="4 5">
    <name type="scientific">Pelomicrobium methylotrophicum</name>
    <dbReference type="NCBI Taxonomy" id="2602750"/>
    <lineage>
        <taxon>Bacteria</taxon>
        <taxon>Pseudomonadati</taxon>
        <taxon>Pseudomonadota</taxon>
        <taxon>Hydrogenophilia</taxon>
        <taxon>Hydrogenophilia incertae sedis</taxon>
        <taxon>Pelomicrobium</taxon>
    </lineage>
</organism>
<evidence type="ECO:0000313" key="5">
    <source>
        <dbReference type="Proteomes" id="UP000321201"/>
    </source>
</evidence>
<dbReference type="GO" id="GO:0016209">
    <property type="term" value="F:antioxidant activity"/>
    <property type="evidence" value="ECO:0007669"/>
    <property type="project" value="InterPro"/>
</dbReference>